<reference evidence="2" key="1">
    <citation type="journal article" date="2023" name="BMC Genomics">
        <title>Chromosome-level genome assemblies of Cutaneotrichosporon spp. (Trichosporonales, Basidiomycota) reveal imbalanced evolution between nucleotide sequences and chromosome synteny.</title>
        <authorList>
            <person name="Kobayashi Y."/>
            <person name="Kayamori A."/>
            <person name="Aoki K."/>
            <person name="Shiwa Y."/>
            <person name="Matsutani M."/>
            <person name="Fujita N."/>
            <person name="Sugita T."/>
            <person name="Iwasaki W."/>
            <person name="Tanaka N."/>
            <person name="Takashima M."/>
        </authorList>
    </citation>
    <scope>NUCLEOTIDE SEQUENCE</scope>
    <source>
        <strain evidence="2">HIS016</strain>
    </source>
</reference>
<dbReference type="InterPro" id="IPR036108">
    <property type="entry name" value="4pyrrol_syn_uPrphyn_synt_sf"/>
</dbReference>
<gene>
    <name evidence="2" type="primary">HEM4</name>
    <name evidence="2" type="ORF">CspeluHIS016_0405970</name>
</gene>
<proteinExistence type="predicted"/>
<accession>A0AAD3TVP4</accession>
<dbReference type="GO" id="GO:0004852">
    <property type="term" value="F:uroporphyrinogen-III synthase activity"/>
    <property type="evidence" value="ECO:0007669"/>
    <property type="project" value="InterPro"/>
</dbReference>
<dbReference type="Gene3D" id="3.40.50.10090">
    <property type="match status" value="1"/>
</dbReference>
<dbReference type="SUPFAM" id="SSF69618">
    <property type="entry name" value="HemD-like"/>
    <property type="match status" value="1"/>
</dbReference>
<dbReference type="AlphaFoldDB" id="A0AAD3TVP4"/>
<evidence type="ECO:0000313" key="3">
    <source>
        <dbReference type="Proteomes" id="UP001222932"/>
    </source>
</evidence>
<dbReference type="Proteomes" id="UP001222932">
    <property type="component" value="Unassembled WGS sequence"/>
</dbReference>
<name>A0AAD3TVP4_9TREE</name>
<comment type="caution">
    <text evidence="2">The sequence shown here is derived from an EMBL/GenBank/DDBJ whole genome shotgun (WGS) entry which is preliminary data.</text>
</comment>
<evidence type="ECO:0000256" key="1">
    <source>
        <dbReference type="SAM" id="MobiDB-lite"/>
    </source>
</evidence>
<dbReference type="GO" id="GO:0033014">
    <property type="term" value="P:tetrapyrrole biosynthetic process"/>
    <property type="evidence" value="ECO:0007669"/>
    <property type="project" value="InterPro"/>
</dbReference>
<protein>
    <recommendedName>
        <fullName evidence="4">Uroporphyrinogen-III synthase</fullName>
    </recommendedName>
</protein>
<evidence type="ECO:0008006" key="4">
    <source>
        <dbReference type="Google" id="ProtNLM"/>
    </source>
</evidence>
<organism evidence="2 3">
    <name type="scientific">Cutaneotrichosporon spelunceum</name>
    <dbReference type="NCBI Taxonomy" id="1672016"/>
    <lineage>
        <taxon>Eukaryota</taxon>
        <taxon>Fungi</taxon>
        <taxon>Dikarya</taxon>
        <taxon>Basidiomycota</taxon>
        <taxon>Agaricomycotina</taxon>
        <taxon>Tremellomycetes</taxon>
        <taxon>Trichosporonales</taxon>
        <taxon>Trichosporonaceae</taxon>
        <taxon>Cutaneotrichosporon</taxon>
    </lineage>
</organism>
<evidence type="ECO:0000313" key="2">
    <source>
        <dbReference type="EMBL" id="GMK57763.1"/>
    </source>
</evidence>
<keyword evidence="3" id="KW-1185">Reference proteome</keyword>
<sequence>MRVILFRTPAPGDTYVSALAEAGYSAASIPALGETLLPSELEGIIARGAGAWEAAIITSRRAAEAWVLAAESCSADLACDWSAIPVWSPGPAVQSVFLRSSLPDHLLLRPAPTAISAAALAPLILAAPPRPRSGGAESRPGYRPYLILTGDKTLPPPHRYAAPRRPHRRARAGVRDV</sequence>
<dbReference type="EMBL" id="BTCM01000004">
    <property type="protein sequence ID" value="GMK57763.1"/>
    <property type="molecule type" value="Genomic_DNA"/>
</dbReference>
<feature type="compositionally biased region" description="Basic residues" evidence="1">
    <location>
        <begin position="161"/>
        <end position="177"/>
    </location>
</feature>
<feature type="region of interest" description="Disordered" evidence="1">
    <location>
        <begin position="148"/>
        <end position="177"/>
    </location>
</feature>
<reference evidence="2" key="2">
    <citation type="submission" date="2023-06" db="EMBL/GenBank/DDBJ databases">
        <authorList>
            <person name="Kobayashi Y."/>
            <person name="Kayamori A."/>
            <person name="Aoki K."/>
            <person name="Shiwa Y."/>
            <person name="Fujita N."/>
            <person name="Sugita T."/>
            <person name="Iwasaki W."/>
            <person name="Tanaka N."/>
            <person name="Takashima M."/>
        </authorList>
    </citation>
    <scope>NUCLEOTIDE SEQUENCE</scope>
    <source>
        <strain evidence="2">HIS016</strain>
    </source>
</reference>